<dbReference type="PANTHER" id="PTHR22642:SF2">
    <property type="entry name" value="PROTEIN LONG AFTER FAR-RED 3"/>
    <property type="match status" value="1"/>
</dbReference>
<dbReference type="InterPro" id="IPR013108">
    <property type="entry name" value="Amidohydro_3"/>
</dbReference>
<dbReference type="Gene3D" id="3.20.20.140">
    <property type="entry name" value="Metal-dependent hydrolases"/>
    <property type="match status" value="1"/>
</dbReference>
<dbReference type="RefSeq" id="WP_342302872.1">
    <property type="nucleotide sequence ID" value="NZ_JBCEWA010000004.1"/>
</dbReference>
<evidence type="ECO:0000259" key="1">
    <source>
        <dbReference type="Pfam" id="PF07969"/>
    </source>
</evidence>
<dbReference type="CDD" id="cd01300">
    <property type="entry name" value="YtcJ_like"/>
    <property type="match status" value="1"/>
</dbReference>
<evidence type="ECO:0000313" key="3">
    <source>
        <dbReference type="Proteomes" id="UP001398420"/>
    </source>
</evidence>
<comment type="caution">
    <text evidence="2">The sequence shown here is derived from an EMBL/GenBank/DDBJ whole genome shotgun (WGS) entry which is preliminary data.</text>
</comment>
<reference evidence="2 3" key="1">
    <citation type="submission" date="2024-04" db="EMBL/GenBank/DDBJ databases">
        <authorList>
            <person name="Wu Y.S."/>
            <person name="Zhang L."/>
        </authorList>
    </citation>
    <scope>NUCLEOTIDE SEQUENCE [LARGE SCALE GENOMIC DNA]</scope>
    <source>
        <strain evidence="2 3">KG-01</strain>
    </source>
</reference>
<dbReference type="InterPro" id="IPR032466">
    <property type="entry name" value="Metal_Hydrolase"/>
</dbReference>
<name>A0ABU9LL49_9BACL</name>
<accession>A0ABU9LL49</accession>
<keyword evidence="3" id="KW-1185">Reference proteome</keyword>
<dbReference type="SUPFAM" id="SSF51556">
    <property type="entry name" value="Metallo-dependent hydrolases"/>
    <property type="match status" value="1"/>
</dbReference>
<dbReference type="EMBL" id="JBCEWA010000004">
    <property type="protein sequence ID" value="MEL5988169.1"/>
    <property type="molecule type" value="Genomic_DNA"/>
</dbReference>
<dbReference type="InterPro" id="IPR011059">
    <property type="entry name" value="Metal-dep_hydrolase_composite"/>
</dbReference>
<dbReference type="Proteomes" id="UP001398420">
    <property type="component" value="Unassembled WGS sequence"/>
</dbReference>
<feature type="domain" description="Amidohydrolase 3" evidence="1">
    <location>
        <begin position="45"/>
        <end position="516"/>
    </location>
</feature>
<proteinExistence type="predicted"/>
<dbReference type="Pfam" id="PF07969">
    <property type="entry name" value="Amidohydro_3"/>
    <property type="match status" value="1"/>
</dbReference>
<organism evidence="2 3">
    <name type="scientific">Kurthia gibsonii</name>
    <dbReference type="NCBI Taxonomy" id="33946"/>
    <lineage>
        <taxon>Bacteria</taxon>
        <taxon>Bacillati</taxon>
        <taxon>Bacillota</taxon>
        <taxon>Bacilli</taxon>
        <taxon>Bacillales</taxon>
        <taxon>Caryophanaceae</taxon>
        <taxon>Kurthia</taxon>
    </lineage>
</organism>
<gene>
    <name evidence="2" type="ORF">AAF454_07025</name>
</gene>
<dbReference type="Gene3D" id="2.30.40.10">
    <property type="entry name" value="Urease, subunit C, domain 1"/>
    <property type="match status" value="1"/>
</dbReference>
<dbReference type="SUPFAM" id="SSF51338">
    <property type="entry name" value="Composite domain of metallo-dependent hydrolases"/>
    <property type="match status" value="1"/>
</dbReference>
<evidence type="ECO:0000313" key="2">
    <source>
        <dbReference type="EMBL" id="MEL5988169.1"/>
    </source>
</evidence>
<dbReference type="GO" id="GO:0016787">
    <property type="term" value="F:hydrolase activity"/>
    <property type="evidence" value="ECO:0007669"/>
    <property type="project" value="UniProtKB-KW"/>
</dbReference>
<keyword evidence="2" id="KW-0378">Hydrolase</keyword>
<dbReference type="EC" id="3.5.-.-" evidence="2"/>
<dbReference type="Gene3D" id="3.10.310.70">
    <property type="match status" value="1"/>
</dbReference>
<dbReference type="PANTHER" id="PTHR22642">
    <property type="entry name" value="IMIDAZOLONEPROPIONASE"/>
    <property type="match status" value="1"/>
</dbReference>
<protein>
    <submittedName>
        <fullName evidence="2">Amidohydrolase</fullName>
        <ecNumber evidence="2">3.5.-.-</ecNumber>
    </submittedName>
</protein>
<dbReference type="InterPro" id="IPR033932">
    <property type="entry name" value="YtcJ-like"/>
</dbReference>
<sequence length="519" mass="57842">MKKVWINGTIYTMESEGDTVEAVLTEDGRIIACGSTEDLKKEADEIIDLQGAVMYPGFVDSHLHMIGVGLQLMRLDLSSVQSKEEMLYLLTIASQNIPEDSWLIAEGFNENQFLDPTIPTLQELDAIRQGPIAISRVCRHVYLGNTAALRAANLENYTDSDKGSVGRDEQGSLTGLVYEVAAEQLRDAQIQEGEQYVNELKKALNVAMDTMLSKGLTAGHTEDFTYYGPYQEPYRAYREVLAERQDFRCHLLMHYYVFEEMMEANLTFDEPFMERGAMKIFADGSFGGSTAALIEDYADQSGWKGTLIQTDEEMAKLFQLARKYDAPIAVHVIGDAAAEQVVTMMERYPAAEDVCDRLIHACLVNEDLLKRIAKLPVAVDVQPTFVTSDFPWVAERLGEARLPYAYAWKSLLEHGIPCAGSSDGPVERIDPLLGIEAAVTRKKDGVVYGVEQCISRFEAIQMYTRGGAEIIGKSHERGMIKEGFVADFSVFDRDLFKGTISEAQAVMTVVDGRIAYQQD</sequence>